<sequence>MTDLSNTDTDNGDKDESLASQKSHQYHHHRTSPPSEAFHTSSTDENRHYTLLDYYDLTLPLISGKSLQSLNVHSFLRTLVDFSLSHSLQLRALQKREIKFGDLSYQQIGSFRILVVNSTFPKTTQAQYSACVRHKLVELCPQFILAMYLFARFHIEDTFGELDLTEDSTNDSQLLEYKLLNGGKKLRPLSYSQQYKASTKILKFTDDFKSVNLGKILTSQINNDPKLGSIHTSNSMVKPLANSVDGILIEVLCQLAGFDSSLKYHVERAQKDPPESVFQKIFPFLNDRKLDTPGPENIFFKVLDGLRRSLVQDMVEIYKKFPDNLLCDHPIFNLEEFFKFAGVAAVHKQRAPKRSFLDDEQPSLPEEESFGPDEDDERLNQGEDNEDDNEDIGDSDSMAIEMKRRSTRAKKQNKRLKSLESAVELIQTQQKELVKDVRNFIDIQAAQLAMQGRSLSDLINSTNGLSILLTAQSANRNNYARQVLDENVYGMEVIRAQITDQRNELLKSKQTWKLEKERGTLNNAPRSAPMLLATATTIAEVWEDYKNWERALYDKGLNKGEWVRGQTPAIVQLQETRSIVVNFIEKQAGFRQLPVSIVIEKLQRLMRKHQLPPSIAELSKQISDGFTIDLE</sequence>
<evidence type="ECO:0000256" key="1">
    <source>
        <dbReference type="SAM" id="MobiDB-lite"/>
    </source>
</evidence>
<feature type="region of interest" description="Disordered" evidence="1">
    <location>
        <begin position="354"/>
        <end position="414"/>
    </location>
</feature>
<feature type="compositionally biased region" description="Acidic residues" evidence="1">
    <location>
        <begin position="358"/>
        <end position="394"/>
    </location>
</feature>
<feature type="compositionally biased region" description="Basic residues" evidence="1">
    <location>
        <begin position="405"/>
        <end position="414"/>
    </location>
</feature>
<dbReference type="Proteomes" id="UP000182259">
    <property type="component" value="Chromosome I"/>
</dbReference>
<protein>
    <submittedName>
        <fullName evidence="3">CIC11C00000001655</fullName>
    </submittedName>
</protein>
<dbReference type="InterPro" id="IPR038279">
    <property type="entry name" value="Ndc10_dom2_sf"/>
</dbReference>
<reference evidence="3 4" key="1">
    <citation type="submission" date="2016-10" db="EMBL/GenBank/DDBJ databases">
        <authorList>
            <person name="de Groot N.N."/>
        </authorList>
    </citation>
    <scope>NUCLEOTIDE SEQUENCE [LARGE SCALE GENOMIC DNA]</scope>
    <source>
        <strain evidence="3 4">PYCC 4715</strain>
    </source>
</reference>
<proteinExistence type="predicted"/>
<organism evidence="3 4">
    <name type="scientific">Sungouiella intermedia</name>
    <dbReference type="NCBI Taxonomy" id="45354"/>
    <lineage>
        <taxon>Eukaryota</taxon>
        <taxon>Fungi</taxon>
        <taxon>Dikarya</taxon>
        <taxon>Ascomycota</taxon>
        <taxon>Saccharomycotina</taxon>
        <taxon>Pichiomycetes</taxon>
        <taxon>Metschnikowiaceae</taxon>
        <taxon>Sungouiella</taxon>
    </lineage>
</organism>
<dbReference type="EMBL" id="LT635764">
    <property type="protein sequence ID" value="SGZ48354.1"/>
    <property type="molecule type" value="Genomic_DNA"/>
</dbReference>
<dbReference type="Pfam" id="PF16787">
    <property type="entry name" value="NDC10_II"/>
    <property type="match status" value="2"/>
</dbReference>
<dbReference type="InterPro" id="IPR031872">
    <property type="entry name" value="NDC10_II"/>
</dbReference>
<gene>
    <name evidence="3" type="ORF">SAMEA4029009_CIC11G00000001655</name>
</gene>
<dbReference type="AlphaFoldDB" id="A0A1L0B9X8"/>
<feature type="domain" description="Ndc10" evidence="2">
    <location>
        <begin position="262"/>
        <end position="337"/>
    </location>
</feature>
<feature type="domain" description="Ndc10" evidence="2">
    <location>
        <begin position="27"/>
        <end position="192"/>
    </location>
</feature>
<name>A0A1L0B9X8_9ASCO</name>
<feature type="region of interest" description="Disordered" evidence="1">
    <location>
        <begin position="1"/>
        <end position="42"/>
    </location>
</feature>
<feature type="compositionally biased region" description="Polar residues" evidence="1">
    <location>
        <begin position="32"/>
        <end position="41"/>
    </location>
</feature>
<accession>A0A1L0B9X8</accession>
<evidence type="ECO:0000313" key="3">
    <source>
        <dbReference type="EMBL" id="SGZ48354.1"/>
    </source>
</evidence>
<evidence type="ECO:0000259" key="2">
    <source>
        <dbReference type="Pfam" id="PF16787"/>
    </source>
</evidence>
<dbReference type="Gene3D" id="1.10.443.20">
    <property type="entry name" value="Centromere DNA-binding protein complex CBF3 subunit, domain 2"/>
    <property type="match status" value="1"/>
</dbReference>
<evidence type="ECO:0000313" key="4">
    <source>
        <dbReference type="Proteomes" id="UP000182259"/>
    </source>
</evidence>
<dbReference type="GO" id="GO:0003677">
    <property type="term" value="F:DNA binding"/>
    <property type="evidence" value="ECO:0007669"/>
    <property type="project" value="InterPro"/>
</dbReference>